<comment type="caution">
    <text evidence="1">The sequence shown here is derived from an EMBL/GenBank/DDBJ whole genome shotgun (WGS) entry which is preliminary data.</text>
</comment>
<dbReference type="PANTHER" id="PTHR48100:SF61">
    <property type="entry name" value="PHOSPHOGLYCERATE MUTASE"/>
    <property type="match status" value="1"/>
</dbReference>
<evidence type="ECO:0008006" key="3">
    <source>
        <dbReference type="Google" id="ProtNLM"/>
    </source>
</evidence>
<dbReference type="EMBL" id="JATAAI010000016">
    <property type="protein sequence ID" value="KAK1740234.1"/>
    <property type="molecule type" value="Genomic_DNA"/>
</dbReference>
<dbReference type="GO" id="GO:0005737">
    <property type="term" value="C:cytoplasm"/>
    <property type="evidence" value="ECO:0007669"/>
    <property type="project" value="TreeGrafter"/>
</dbReference>
<dbReference type="GO" id="GO:0016791">
    <property type="term" value="F:phosphatase activity"/>
    <property type="evidence" value="ECO:0007669"/>
    <property type="project" value="TreeGrafter"/>
</dbReference>
<dbReference type="Pfam" id="PF00300">
    <property type="entry name" value="His_Phos_1"/>
    <property type="match status" value="1"/>
</dbReference>
<reference evidence="1" key="1">
    <citation type="submission" date="2023-06" db="EMBL/GenBank/DDBJ databases">
        <title>Survivors Of The Sea: Transcriptome response of Skeletonema marinoi to long-term dormancy.</title>
        <authorList>
            <person name="Pinder M.I.M."/>
            <person name="Kourtchenko O."/>
            <person name="Robertson E.K."/>
            <person name="Larsson T."/>
            <person name="Maumus F."/>
            <person name="Osuna-Cruz C.M."/>
            <person name="Vancaester E."/>
            <person name="Stenow R."/>
            <person name="Vandepoele K."/>
            <person name="Ploug H."/>
            <person name="Bruchert V."/>
            <person name="Godhe A."/>
            <person name="Topel M."/>
        </authorList>
    </citation>
    <scope>NUCLEOTIDE SEQUENCE</scope>
    <source>
        <strain evidence="1">R05AC</strain>
    </source>
</reference>
<dbReference type="SUPFAM" id="SSF53254">
    <property type="entry name" value="Phosphoglycerate mutase-like"/>
    <property type="match status" value="1"/>
</dbReference>
<name>A0AAD9DBT4_9STRA</name>
<evidence type="ECO:0000313" key="2">
    <source>
        <dbReference type="Proteomes" id="UP001224775"/>
    </source>
</evidence>
<proteinExistence type="predicted"/>
<protein>
    <recommendedName>
        <fullName evidence="3">Phosphoglycerate mutase-like protein</fullName>
    </recommendedName>
</protein>
<keyword evidence="2" id="KW-1185">Reference proteome</keyword>
<sequence length="303" mass="33812">MRLLRGCYQCLVLHNIIMMKTSSAFASKNILQNTRAAASTTTTTTTSAAKEICETQITSTGTAEVLCTISNEDSRSSLWSEVAINAAKQFTITQRKKLQELGALDVERPVKIVGTSLSENCGLGDCVLEEKKEDGSDMLDNTKIIHFQRHGQGYHNLICDMWRELGKPIDFDSADPNLNPVVRPEFLDPPLTALGMQQCSSQRDLCNSLSPDLVIVSPMLRCIQTAKLSFRDHVSTVPWVSHEGCREELVYWLVTNVDLLQISRQIIPRSTLMILNTMRMCCGMNMVIEGKLSWKSPNGYTSF</sequence>
<dbReference type="CDD" id="cd07067">
    <property type="entry name" value="HP_PGM_like"/>
    <property type="match status" value="1"/>
</dbReference>
<dbReference type="Gene3D" id="3.40.50.1240">
    <property type="entry name" value="Phosphoglycerate mutase-like"/>
    <property type="match status" value="1"/>
</dbReference>
<dbReference type="InterPro" id="IPR013078">
    <property type="entry name" value="His_Pase_superF_clade-1"/>
</dbReference>
<accession>A0AAD9DBT4</accession>
<evidence type="ECO:0000313" key="1">
    <source>
        <dbReference type="EMBL" id="KAK1740234.1"/>
    </source>
</evidence>
<dbReference type="InterPro" id="IPR029033">
    <property type="entry name" value="His_PPase_superfam"/>
</dbReference>
<dbReference type="AlphaFoldDB" id="A0AAD9DBT4"/>
<dbReference type="PANTHER" id="PTHR48100">
    <property type="entry name" value="BROAD-SPECIFICITY PHOSPHATASE YOR283W-RELATED"/>
    <property type="match status" value="1"/>
</dbReference>
<dbReference type="InterPro" id="IPR050275">
    <property type="entry name" value="PGM_Phosphatase"/>
</dbReference>
<gene>
    <name evidence="1" type="ORF">QTG54_009184</name>
</gene>
<organism evidence="1 2">
    <name type="scientific">Skeletonema marinoi</name>
    <dbReference type="NCBI Taxonomy" id="267567"/>
    <lineage>
        <taxon>Eukaryota</taxon>
        <taxon>Sar</taxon>
        <taxon>Stramenopiles</taxon>
        <taxon>Ochrophyta</taxon>
        <taxon>Bacillariophyta</taxon>
        <taxon>Coscinodiscophyceae</taxon>
        <taxon>Thalassiosirophycidae</taxon>
        <taxon>Thalassiosirales</taxon>
        <taxon>Skeletonemataceae</taxon>
        <taxon>Skeletonema</taxon>
        <taxon>Skeletonema marinoi-dohrnii complex</taxon>
    </lineage>
</organism>
<dbReference type="Proteomes" id="UP001224775">
    <property type="component" value="Unassembled WGS sequence"/>
</dbReference>